<keyword evidence="2" id="KW-1185">Reference proteome</keyword>
<proteinExistence type="predicted"/>
<comment type="caution">
    <text evidence="1">The sequence shown here is derived from an EMBL/GenBank/DDBJ whole genome shotgun (WGS) entry which is preliminary data.</text>
</comment>
<evidence type="ECO:0000313" key="1">
    <source>
        <dbReference type="EMBL" id="KAK2138783.1"/>
    </source>
</evidence>
<reference evidence="1" key="1">
    <citation type="journal article" date="2023" name="Mol. Biol. Evol.">
        <title>Third-Generation Sequencing Reveals the Adaptive Role of the Epigenome in Three Deep-Sea Polychaetes.</title>
        <authorList>
            <person name="Perez M."/>
            <person name="Aroh O."/>
            <person name="Sun Y."/>
            <person name="Lan Y."/>
            <person name="Juniper S.K."/>
            <person name="Young C.R."/>
            <person name="Angers B."/>
            <person name="Qian P.Y."/>
        </authorList>
    </citation>
    <scope>NUCLEOTIDE SEQUENCE</scope>
    <source>
        <strain evidence="1">P08H-3</strain>
    </source>
</reference>
<dbReference type="Proteomes" id="UP001208570">
    <property type="component" value="Unassembled WGS sequence"/>
</dbReference>
<accession>A0AAD9IQN1</accession>
<dbReference type="EMBL" id="JAODUP010002424">
    <property type="protein sequence ID" value="KAK2138783.1"/>
    <property type="molecule type" value="Genomic_DNA"/>
</dbReference>
<gene>
    <name evidence="1" type="ORF">LSH36_2368g00005</name>
</gene>
<evidence type="ECO:0000313" key="2">
    <source>
        <dbReference type="Proteomes" id="UP001208570"/>
    </source>
</evidence>
<sequence length="76" mass="8724">MYNLFAFIRPMAAIRGMTYQTLIKLTANIESQEHRRSLCSKLGHAEHLLAAKTDDVECFFSLVRHHIGGTLNFLKF</sequence>
<dbReference type="AlphaFoldDB" id="A0AAD9IQN1"/>
<organism evidence="1 2">
    <name type="scientific">Paralvinella palmiformis</name>
    <dbReference type="NCBI Taxonomy" id="53620"/>
    <lineage>
        <taxon>Eukaryota</taxon>
        <taxon>Metazoa</taxon>
        <taxon>Spiralia</taxon>
        <taxon>Lophotrochozoa</taxon>
        <taxon>Annelida</taxon>
        <taxon>Polychaeta</taxon>
        <taxon>Sedentaria</taxon>
        <taxon>Canalipalpata</taxon>
        <taxon>Terebellida</taxon>
        <taxon>Terebelliformia</taxon>
        <taxon>Alvinellidae</taxon>
        <taxon>Paralvinella</taxon>
    </lineage>
</organism>
<name>A0AAD9IQN1_9ANNE</name>
<protein>
    <submittedName>
        <fullName evidence="1">Uncharacterized protein</fullName>
    </submittedName>
</protein>